<organism evidence="1">
    <name type="scientific">marine sediment metagenome</name>
    <dbReference type="NCBI Taxonomy" id="412755"/>
    <lineage>
        <taxon>unclassified sequences</taxon>
        <taxon>metagenomes</taxon>
        <taxon>ecological metagenomes</taxon>
    </lineage>
</organism>
<dbReference type="SUPFAM" id="SSF116846">
    <property type="entry name" value="MIT domain"/>
    <property type="match status" value="1"/>
</dbReference>
<comment type="caution">
    <text evidence="1">The sequence shown here is derived from an EMBL/GenBank/DDBJ whole genome shotgun (WGS) entry which is preliminary data.</text>
</comment>
<evidence type="ECO:0000313" key="1">
    <source>
        <dbReference type="EMBL" id="GAI60413.1"/>
    </source>
</evidence>
<dbReference type="AlphaFoldDB" id="X1PWX0"/>
<dbReference type="EMBL" id="BARW01000162">
    <property type="protein sequence ID" value="GAI60413.1"/>
    <property type="molecule type" value="Genomic_DNA"/>
</dbReference>
<accession>X1PWX0</accession>
<feature type="non-terminal residue" evidence="1">
    <location>
        <position position="1"/>
    </location>
</feature>
<evidence type="ECO:0008006" key="2">
    <source>
        <dbReference type="Google" id="ProtNLM"/>
    </source>
</evidence>
<dbReference type="InterPro" id="IPR036181">
    <property type="entry name" value="MIT_dom_sf"/>
</dbReference>
<name>X1PWX0_9ZZZZ</name>
<reference evidence="1" key="1">
    <citation type="journal article" date="2014" name="Front. Microbiol.">
        <title>High frequency of phylogenetically diverse reductive dehalogenase-homologous genes in deep subseafloor sedimentary metagenomes.</title>
        <authorList>
            <person name="Kawai M."/>
            <person name="Futagami T."/>
            <person name="Toyoda A."/>
            <person name="Takaki Y."/>
            <person name="Nishi S."/>
            <person name="Hori S."/>
            <person name="Arai W."/>
            <person name="Tsubouchi T."/>
            <person name="Morono Y."/>
            <person name="Uchiyama I."/>
            <person name="Ito T."/>
            <person name="Fujiyama A."/>
            <person name="Inagaki F."/>
            <person name="Takami H."/>
        </authorList>
    </citation>
    <scope>NUCLEOTIDE SEQUENCE</scope>
    <source>
        <strain evidence="1">Expedition CK06-06</strain>
    </source>
</reference>
<gene>
    <name evidence="1" type="ORF">S12H4_00962</name>
</gene>
<sequence>DAINELKEKANHMSVEEINSSILSFIRKAETAEKGLAYKEAQKEYEMALYLASGFDYKEEVGRISFMILELDKKIKDLELEYALKVGEKAEKKKDYVKAINYYQQGLKILNDVQDLNGNESRIKKLNKKITNLQKHL</sequence>
<proteinExistence type="predicted"/>
<protein>
    <recommendedName>
        <fullName evidence="2">Tetratricopeptide repeat protein</fullName>
    </recommendedName>
</protein>